<dbReference type="PIRSF" id="PIRSF025007">
    <property type="entry name" value="Sec15"/>
    <property type="match status" value="1"/>
</dbReference>
<dbReference type="InterPro" id="IPR042045">
    <property type="entry name" value="EXOC6/Sec15_C_dom1"/>
</dbReference>
<keyword evidence="3 5" id="KW-0268">Exocytosis</keyword>
<dbReference type="InterPro" id="IPR048359">
    <property type="entry name" value="EXOC6_Sec15_N"/>
</dbReference>
<evidence type="ECO:0000313" key="8">
    <source>
        <dbReference type="EMBL" id="MED6216941.1"/>
    </source>
</evidence>
<sequence>MAAKAKSKANVEIGDEGEDLVLATMVANGDDISPLVRHAFEMGRPEGLLRQLNYVVKKKEAEIEEMCKTHYEEFIRAVDELRGVLVDAEELKSDLQSGNFKLQQVGTNLLVNLEELLETYSIKQNVTDAIIMSKNCIEVLELCVKCNNHITDNQFYPAIKTLDLIQRSYMKNIPARALKLVIERRIPIIKWHIEKRVNSQVNEWMVHIRSSCKNIGQTAISHAVSDRQRDEELIERQRKAEDQNVVGIEERVYTLDVEEDDEDSAMKFDLTPLYRACHIYVEDRVLRTGGGLLVPDQVDNMWETALSRLIMLLKAQFSQMKTAANHLMVKDYVTLLSWTLLQYGYDIESLLDVVDSNRDKFHLILMNECREQIMEVLNHDTYELMIIKKESDYESNVLSFGLQTTDIMPAFPYVAPFSTMVPEMCQIVRSFIKSCVDYLSYGARDYFFDVVIRYLNNFLIEVINETLLNTINSSTISVSHAMQIAANFTSLERACDFFLKHAAQQSGIPIRVIETSQMTLSAKSVLQTSRDATYITLLGLVNTKIDEYMNLTESVTLWTTEETKQNGNEYISELILYLDSLMSTAQQVLPLDAVYKVGMGALEHINNTVMAAFLSDSVKRFNATSVMNIGTDLKLLENFAEERFYSSGLDGMYKASSFRDCLVESKQLTNLLSSSQPENFMNPVIREKNYYALDYKKVSTICDKFRDSGDGIFGSLSNKNTKQTAKRKSMDVLKRRLKDFN</sequence>
<dbReference type="Pfam" id="PF04091">
    <property type="entry name" value="Sec15_C"/>
    <property type="match status" value="1"/>
</dbReference>
<evidence type="ECO:0000256" key="3">
    <source>
        <dbReference type="ARBA" id="ARBA00022483"/>
    </source>
</evidence>
<dbReference type="PANTHER" id="PTHR12702:SF0">
    <property type="entry name" value="EXOCYST COMPLEX COMPONENT 6"/>
    <property type="match status" value="1"/>
</dbReference>
<dbReference type="InterPro" id="IPR046361">
    <property type="entry name" value="EXOC6/Sec15_C"/>
</dbReference>
<accession>A0ABU6Z5A1</accession>
<dbReference type="InterPro" id="IPR007225">
    <property type="entry name" value="EXOC6/Sec15"/>
</dbReference>
<proteinExistence type="inferred from homology"/>
<comment type="similarity">
    <text evidence="1 5">Belongs to the SEC15 family.</text>
</comment>
<keyword evidence="9" id="KW-1185">Reference proteome</keyword>
<keyword evidence="4" id="KW-0175">Coiled coil</keyword>
<dbReference type="Proteomes" id="UP001341840">
    <property type="component" value="Unassembled WGS sequence"/>
</dbReference>
<gene>
    <name evidence="8" type="ORF">PIB30_012668</name>
</gene>
<dbReference type="PANTHER" id="PTHR12702">
    <property type="entry name" value="SEC15"/>
    <property type="match status" value="1"/>
</dbReference>
<dbReference type="Pfam" id="PF20651">
    <property type="entry name" value="EXOC6_Sec15_N"/>
    <property type="match status" value="1"/>
</dbReference>
<reference evidence="8 9" key="1">
    <citation type="journal article" date="2023" name="Plants (Basel)">
        <title>Bridging the Gap: Combining Genomics and Transcriptomics Approaches to Understand Stylosanthes scabra, an Orphan Legume from the Brazilian Caatinga.</title>
        <authorList>
            <person name="Ferreira-Neto J.R.C."/>
            <person name="da Silva M.D."/>
            <person name="Binneck E."/>
            <person name="de Melo N.F."/>
            <person name="da Silva R.H."/>
            <person name="de Melo A.L.T.M."/>
            <person name="Pandolfi V."/>
            <person name="Bustamante F.O."/>
            <person name="Brasileiro-Vidal A.C."/>
            <person name="Benko-Iseppon A.M."/>
        </authorList>
    </citation>
    <scope>NUCLEOTIDE SEQUENCE [LARGE SCALE GENOMIC DNA]</scope>
    <source>
        <tissue evidence="8">Leaves</tissue>
    </source>
</reference>
<evidence type="ECO:0000256" key="2">
    <source>
        <dbReference type="ARBA" id="ARBA00022448"/>
    </source>
</evidence>
<evidence type="ECO:0000256" key="4">
    <source>
        <dbReference type="ARBA" id="ARBA00023054"/>
    </source>
</evidence>
<comment type="function">
    <text evidence="5">Component of the exocyst complex involved in the docking of exocytic vesicles with fusion sites on the plasma membrane.</text>
</comment>
<dbReference type="EMBL" id="JASCZI010271892">
    <property type="protein sequence ID" value="MED6216941.1"/>
    <property type="molecule type" value="Genomic_DNA"/>
</dbReference>
<keyword evidence="2 5" id="KW-0813">Transport</keyword>
<dbReference type="Gene3D" id="1.20.58.670">
    <property type="entry name" value="Dsl1p vesicle tethering complex, Tip20p subunit, domain D"/>
    <property type="match status" value="1"/>
</dbReference>
<comment type="caution">
    <text evidence="8">The sequence shown here is derived from an EMBL/GenBank/DDBJ whole genome shotgun (WGS) entry which is preliminary data.</text>
</comment>
<organism evidence="8 9">
    <name type="scientific">Stylosanthes scabra</name>
    <dbReference type="NCBI Taxonomy" id="79078"/>
    <lineage>
        <taxon>Eukaryota</taxon>
        <taxon>Viridiplantae</taxon>
        <taxon>Streptophyta</taxon>
        <taxon>Embryophyta</taxon>
        <taxon>Tracheophyta</taxon>
        <taxon>Spermatophyta</taxon>
        <taxon>Magnoliopsida</taxon>
        <taxon>eudicotyledons</taxon>
        <taxon>Gunneridae</taxon>
        <taxon>Pentapetalae</taxon>
        <taxon>rosids</taxon>
        <taxon>fabids</taxon>
        <taxon>Fabales</taxon>
        <taxon>Fabaceae</taxon>
        <taxon>Papilionoideae</taxon>
        <taxon>50 kb inversion clade</taxon>
        <taxon>dalbergioids sensu lato</taxon>
        <taxon>Dalbergieae</taxon>
        <taxon>Pterocarpus clade</taxon>
        <taxon>Stylosanthes</taxon>
    </lineage>
</organism>
<evidence type="ECO:0000313" key="9">
    <source>
        <dbReference type="Proteomes" id="UP001341840"/>
    </source>
</evidence>
<evidence type="ECO:0000259" key="7">
    <source>
        <dbReference type="Pfam" id="PF20651"/>
    </source>
</evidence>
<feature type="domain" description="Exocyst complex subunit EXOC6/Sec15 C-terminal" evidence="6">
    <location>
        <begin position="350"/>
        <end position="704"/>
    </location>
</feature>
<dbReference type="InterPro" id="IPR042044">
    <property type="entry name" value="EXOC6PINT-1/Sec15/Tip20_C_dom2"/>
</dbReference>
<protein>
    <recommendedName>
        <fullName evidence="5">Exocyst complex component</fullName>
    </recommendedName>
</protein>
<dbReference type="Gene3D" id="1.10.357.30">
    <property type="entry name" value="Exocyst complex subunit Sec15 C-terminal domain, N-terminal subdomain"/>
    <property type="match status" value="1"/>
</dbReference>
<feature type="domain" description="Exocyst complex component EXOC6/Sec15 N-terminal" evidence="7">
    <location>
        <begin position="51"/>
        <end position="220"/>
    </location>
</feature>
<evidence type="ECO:0000259" key="6">
    <source>
        <dbReference type="Pfam" id="PF04091"/>
    </source>
</evidence>
<name>A0ABU6Z5A1_9FABA</name>
<evidence type="ECO:0000256" key="5">
    <source>
        <dbReference type="PIRNR" id="PIRNR025007"/>
    </source>
</evidence>
<evidence type="ECO:0000256" key="1">
    <source>
        <dbReference type="ARBA" id="ARBA00007944"/>
    </source>
</evidence>